<dbReference type="GO" id="GO:0002143">
    <property type="term" value="P:tRNA wobble position uridine thiolation"/>
    <property type="evidence" value="ECO:0007669"/>
    <property type="project" value="InterPro"/>
</dbReference>
<dbReference type="Pfam" id="PF04077">
    <property type="entry name" value="DsrH"/>
    <property type="match status" value="1"/>
</dbReference>
<dbReference type="GO" id="GO:1990228">
    <property type="term" value="C:sulfurtransferase complex"/>
    <property type="evidence" value="ECO:0007669"/>
    <property type="project" value="TreeGrafter"/>
</dbReference>
<dbReference type="Proteomes" id="UP000245728">
    <property type="component" value="Chromosome"/>
</dbReference>
<keyword evidence="2" id="KW-1185">Reference proteome</keyword>
<dbReference type="PANTHER" id="PTHR37526:SF1">
    <property type="entry name" value="PROTEIN TUSB"/>
    <property type="match status" value="1"/>
</dbReference>
<dbReference type="AlphaFoldDB" id="A0A2S2E3A9"/>
<dbReference type="SUPFAM" id="SSF75169">
    <property type="entry name" value="DsrEFH-like"/>
    <property type="match status" value="1"/>
</dbReference>
<dbReference type="RefSeq" id="WP_109339610.1">
    <property type="nucleotide sequence ID" value="NZ_CP029347.1"/>
</dbReference>
<accession>A0A2S2E3A9</accession>
<dbReference type="InterPro" id="IPR007215">
    <property type="entry name" value="Sulphur_relay_TusB/DsrH"/>
</dbReference>
<gene>
    <name evidence="1" type="ORF">HMF8227_01528</name>
</gene>
<evidence type="ECO:0008006" key="3">
    <source>
        <dbReference type="Google" id="ProtNLM"/>
    </source>
</evidence>
<dbReference type="InterPro" id="IPR027396">
    <property type="entry name" value="DsrEFH-like"/>
</dbReference>
<protein>
    <recommendedName>
        <fullName evidence="3">Protein TusB</fullName>
    </recommendedName>
</protein>
<proteinExistence type="predicted"/>
<evidence type="ECO:0000313" key="1">
    <source>
        <dbReference type="EMBL" id="AWL12002.1"/>
    </source>
</evidence>
<dbReference type="OrthoDB" id="6183100at2"/>
<dbReference type="PANTHER" id="PTHR37526">
    <property type="entry name" value="PROTEIN TUSB"/>
    <property type="match status" value="1"/>
</dbReference>
<sequence length="96" mass="10508">MTLHLVTASPFSSPALEQCLAQLGDKDGILLLEDGVYALNAPSWQRRLNALNQPVYVLQSDCLARGMGESPALFHSVDMASVVELTLEYNNSLTWT</sequence>
<dbReference type="Gene3D" id="3.40.1260.10">
    <property type="entry name" value="DsrEFH-like"/>
    <property type="match status" value="1"/>
</dbReference>
<dbReference type="KEGG" id="salh:HMF8227_01528"/>
<evidence type="ECO:0000313" key="2">
    <source>
        <dbReference type="Proteomes" id="UP000245728"/>
    </source>
</evidence>
<reference evidence="1 2" key="1">
    <citation type="submission" date="2018-05" db="EMBL/GenBank/DDBJ databases">
        <title>Salinimonas sp. HMF8227 Genome sequencing and assembly.</title>
        <authorList>
            <person name="Kang H."/>
            <person name="Kang J."/>
            <person name="Cha I."/>
            <person name="Kim H."/>
            <person name="Joh K."/>
        </authorList>
    </citation>
    <scope>NUCLEOTIDE SEQUENCE [LARGE SCALE GENOMIC DNA]</scope>
    <source>
        <strain evidence="1 2">HMF8227</strain>
    </source>
</reference>
<dbReference type="NCBIfam" id="TIGR03011">
    <property type="entry name" value="sulf_tusB_dsrH"/>
    <property type="match status" value="1"/>
</dbReference>
<organism evidence="1 2">
    <name type="scientific">Saliniradius amylolyticus</name>
    <dbReference type="NCBI Taxonomy" id="2183582"/>
    <lineage>
        <taxon>Bacteria</taxon>
        <taxon>Pseudomonadati</taxon>
        <taxon>Pseudomonadota</taxon>
        <taxon>Gammaproteobacteria</taxon>
        <taxon>Alteromonadales</taxon>
        <taxon>Alteromonadaceae</taxon>
        <taxon>Saliniradius</taxon>
    </lineage>
</organism>
<name>A0A2S2E3A9_9ALTE</name>
<dbReference type="EMBL" id="CP029347">
    <property type="protein sequence ID" value="AWL12002.1"/>
    <property type="molecule type" value="Genomic_DNA"/>
</dbReference>